<dbReference type="EMBL" id="QGKY02000089">
    <property type="protein sequence ID" value="KAF2615781.1"/>
    <property type="molecule type" value="Genomic_DNA"/>
</dbReference>
<accession>A0A8S9MCV4</accession>
<evidence type="ECO:0000313" key="2">
    <source>
        <dbReference type="EMBL" id="KAF2615781.1"/>
    </source>
</evidence>
<dbReference type="AlphaFoldDB" id="A0A8S9MCV4"/>
<evidence type="ECO:0000256" key="1">
    <source>
        <dbReference type="SAM" id="MobiDB-lite"/>
    </source>
</evidence>
<comment type="caution">
    <text evidence="2">The sequence shown here is derived from an EMBL/GenBank/DDBJ whole genome shotgun (WGS) entry which is preliminary data.</text>
</comment>
<feature type="region of interest" description="Disordered" evidence="1">
    <location>
        <begin position="78"/>
        <end position="126"/>
    </location>
</feature>
<feature type="compositionally biased region" description="Polar residues" evidence="1">
    <location>
        <begin position="108"/>
        <end position="119"/>
    </location>
</feature>
<feature type="compositionally biased region" description="Basic and acidic residues" evidence="1">
    <location>
        <begin position="192"/>
        <end position="204"/>
    </location>
</feature>
<proteinExistence type="predicted"/>
<organism evidence="2">
    <name type="scientific">Brassica cretica</name>
    <name type="common">Mustard</name>
    <dbReference type="NCBI Taxonomy" id="69181"/>
    <lineage>
        <taxon>Eukaryota</taxon>
        <taxon>Viridiplantae</taxon>
        <taxon>Streptophyta</taxon>
        <taxon>Embryophyta</taxon>
        <taxon>Tracheophyta</taxon>
        <taxon>Spermatophyta</taxon>
        <taxon>Magnoliopsida</taxon>
        <taxon>eudicotyledons</taxon>
        <taxon>Gunneridae</taxon>
        <taxon>Pentapetalae</taxon>
        <taxon>rosids</taxon>
        <taxon>malvids</taxon>
        <taxon>Brassicales</taxon>
        <taxon>Brassicaceae</taxon>
        <taxon>Brassiceae</taxon>
        <taxon>Brassica</taxon>
    </lineage>
</organism>
<sequence length="461" mass="51905">MAGLDGLVRLWLNHGFRDHNRKPRRCNQNQPRLSKSISENMLNNVFPSKTPMETYKNGQTNSEPLTNSLPFMEGQLVKEEKTSQQDHGNLSNCNRKDATERSIRHKSTTNLHTPLNGGSNDKKTTPTANVSAANALANAATREEFKNMFSAYENRSEEQDKLVGTLTKQVETLTVRTRAAYPHGTTRVHGRRFDFATPLDRRENPSGQNPSETTYVEKGNFESPSYHAKDTEINEVGRINLDPSNLSDDTEEDADVHPRRARSHAAREDSPFSKPMTKEDIFWVEREELAEEHAEITRSKSRRGRKTAGKSITLPAAPLKSIDFLRKLANTGKVAPAVTAPMANAYANAAMLKKLKNLIATFDFSIVFLEDTEKGRTANWVRNSPLHFFRHETRSITRPGCHMATGRVRNPFAIWQPVDQSIRSPYGDWPVNRTGRRMTTGTIPSKLTTCRAGDSFPTLLF</sequence>
<feature type="compositionally biased region" description="Polar residues" evidence="1">
    <location>
        <begin position="205"/>
        <end position="214"/>
    </location>
</feature>
<name>A0A8S9MCV4_BRACR</name>
<feature type="region of interest" description="Disordered" evidence="1">
    <location>
        <begin position="192"/>
        <end position="273"/>
    </location>
</feature>
<reference evidence="2" key="1">
    <citation type="submission" date="2019-12" db="EMBL/GenBank/DDBJ databases">
        <title>Genome sequencing and annotation of Brassica cretica.</title>
        <authorList>
            <person name="Studholme D.J."/>
            <person name="Sarris P.F."/>
        </authorList>
    </citation>
    <scope>NUCLEOTIDE SEQUENCE</scope>
    <source>
        <strain evidence="2">PFS-102/07</strain>
        <tissue evidence="2">Leaf</tissue>
    </source>
</reference>
<protein>
    <submittedName>
        <fullName evidence="2">Uncharacterized protein</fullName>
    </submittedName>
</protein>
<gene>
    <name evidence="2" type="ORF">F2Q70_00013163</name>
</gene>